<keyword evidence="2" id="KW-1185">Reference proteome</keyword>
<comment type="caution">
    <text evidence="1">The sequence shown here is derived from an EMBL/GenBank/DDBJ whole genome shotgun (WGS) entry which is preliminary data.</text>
</comment>
<reference evidence="1" key="1">
    <citation type="journal article" date="2020" name="Nat. Commun.">
        <title>Large-scale genome sequencing of mycorrhizal fungi provides insights into the early evolution of symbiotic traits.</title>
        <authorList>
            <person name="Miyauchi S."/>
            <person name="Kiss E."/>
            <person name="Kuo A."/>
            <person name="Drula E."/>
            <person name="Kohler A."/>
            <person name="Sanchez-Garcia M."/>
            <person name="Morin E."/>
            <person name="Andreopoulos B."/>
            <person name="Barry K.W."/>
            <person name="Bonito G."/>
            <person name="Buee M."/>
            <person name="Carver A."/>
            <person name="Chen C."/>
            <person name="Cichocki N."/>
            <person name="Clum A."/>
            <person name="Culley D."/>
            <person name="Crous P.W."/>
            <person name="Fauchery L."/>
            <person name="Girlanda M."/>
            <person name="Hayes R.D."/>
            <person name="Keri Z."/>
            <person name="LaButti K."/>
            <person name="Lipzen A."/>
            <person name="Lombard V."/>
            <person name="Magnuson J."/>
            <person name="Maillard F."/>
            <person name="Murat C."/>
            <person name="Nolan M."/>
            <person name="Ohm R.A."/>
            <person name="Pangilinan J."/>
            <person name="Pereira M.F."/>
            <person name="Perotto S."/>
            <person name="Peter M."/>
            <person name="Pfister S."/>
            <person name="Riley R."/>
            <person name="Sitrit Y."/>
            <person name="Stielow J.B."/>
            <person name="Szollosi G."/>
            <person name="Zifcakova L."/>
            <person name="Stursova M."/>
            <person name="Spatafora J.W."/>
            <person name="Tedersoo L."/>
            <person name="Vaario L.M."/>
            <person name="Yamada A."/>
            <person name="Yan M."/>
            <person name="Wang P."/>
            <person name="Xu J."/>
            <person name="Bruns T."/>
            <person name="Baldrian P."/>
            <person name="Vilgalys R."/>
            <person name="Dunand C."/>
            <person name="Henrissat B."/>
            <person name="Grigoriev I.V."/>
            <person name="Hibbett D."/>
            <person name="Nagy L.G."/>
            <person name="Martin F.M."/>
        </authorList>
    </citation>
    <scope>NUCLEOTIDE SEQUENCE</scope>
    <source>
        <strain evidence="1">UP504</strain>
    </source>
</reference>
<dbReference type="Proteomes" id="UP000886523">
    <property type="component" value="Unassembled WGS sequence"/>
</dbReference>
<sequence length="177" mass="20126">MQDSTAKASLCVLLASPNLALLDPNAYDREPPMVMPLNMILIKNSPQMTAIDSFYTIREDLLFIKRSAEMAFKHRLHAIWIPIPGGRLFERGDGMLLQNLANEGILPYPKFQSLKYDQLVSDGRVEPKRLLWRPSKLEAIDIRGPRFLICTIGWTTILTLIGPDFQRQSSTKTLSRN</sequence>
<organism evidence="1 2">
    <name type="scientific">Hydnum rufescens UP504</name>
    <dbReference type="NCBI Taxonomy" id="1448309"/>
    <lineage>
        <taxon>Eukaryota</taxon>
        <taxon>Fungi</taxon>
        <taxon>Dikarya</taxon>
        <taxon>Basidiomycota</taxon>
        <taxon>Agaricomycotina</taxon>
        <taxon>Agaricomycetes</taxon>
        <taxon>Cantharellales</taxon>
        <taxon>Hydnaceae</taxon>
        <taxon>Hydnum</taxon>
    </lineage>
</organism>
<accession>A0A9P6AEI4</accession>
<protein>
    <submittedName>
        <fullName evidence="1">Uncharacterized protein</fullName>
    </submittedName>
</protein>
<evidence type="ECO:0000313" key="1">
    <source>
        <dbReference type="EMBL" id="KAF9504238.1"/>
    </source>
</evidence>
<dbReference type="OrthoDB" id="391988at2759"/>
<dbReference type="EMBL" id="MU129247">
    <property type="protein sequence ID" value="KAF9504238.1"/>
    <property type="molecule type" value="Genomic_DNA"/>
</dbReference>
<evidence type="ECO:0000313" key="2">
    <source>
        <dbReference type="Proteomes" id="UP000886523"/>
    </source>
</evidence>
<name>A0A9P6AEI4_9AGAM</name>
<proteinExistence type="predicted"/>
<dbReference type="AlphaFoldDB" id="A0A9P6AEI4"/>
<gene>
    <name evidence="1" type="ORF">BS47DRAFT_1355438</name>
</gene>